<name>A0A392U999_9FABA</name>
<dbReference type="AlphaFoldDB" id="A0A392U999"/>
<dbReference type="PANTHER" id="PTHR37610">
    <property type="entry name" value="CCHC-TYPE DOMAIN-CONTAINING PROTEIN"/>
    <property type="match status" value="1"/>
</dbReference>
<comment type="caution">
    <text evidence="2">The sequence shown here is derived from an EMBL/GenBank/DDBJ whole genome shotgun (WGS) entry which is preliminary data.</text>
</comment>
<organism evidence="2 3">
    <name type="scientific">Trifolium medium</name>
    <dbReference type="NCBI Taxonomy" id="97028"/>
    <lineage>
        <taxon>Eukaryota</taxon>
        <taxon>Viridiplantae</taxon>
        <taxon>Streptophyta</taxon>
        <taxon>Embryophyta</taxon>
        <taxon>Tracheophyta</taxon>
        <taxon>Spermatophyta</taxon>
        <taxon>Magnoliopsida</taxon>
        <taxon>eudicotyledons</taxon>
        <taxon>Gunneridae</taxon>
        <taxon>Pentapetalae</taxon>
        <taxon>rosids</taxon>
        <taxon>fabids</taxon>
        <taxon>Fabales</taxon>
        <taxon>Fabaceae</taxon>
        <taxon>Papilionoideae</taxon>
        <taxon>50 kb inversion clade</taxon>
        <taxon>NPAAA clade</taxon>
        <taxon>Hologalegina</taxon>
        <taxon>IRL clade</taxon>
        <taxon>Trifolieae</taxon>
        <taxon>Trifolium</taxon>
    </lineage>
</organism>
<evidence type="ECO:0000313" key="3">
    <source>
        <dbReference type="Proteomes" id="UP000265520"/>
    </source>
</evidence>
<dbReference type="Pfam" id="PF14244">
    <property type="entry name" value="Retrotran_gag_3"/>
    <property type="match status" value="1"/>
</dbReference>
<accession>A0A392U999</accession>
<dbReference type="InterPro" id="IPR029472">
    <property type="entry name" value="Copia-like_N"/>
</dbReference>
<dbReference type="EMBL" id="LXQA010765880">
    <property type="protein sequence ID" value="MCI69952.1"/>
    <property type="molecule type" value="Genomic_DNA"/>
</dbReference>
<sequence>MDNDSIFYVHPSEGLNSVLVTPLLTGSNYLAWSRSMRRALGAKNKLAFVDRSTPIPDLMDLNRSAWER</sequence>
<proteinExistence type="predicted"/>
<dbReference type="PANTHER" id="PTHR37610:SF55">
    <property type="entry name" value="RETROTRANSPOSON COPIA-LIKE N-TERMINAL DOMAIN-CONTAINING PROTEIN"/>
    <property type="match status" value="1"/>
</dbReference>
<reference evidence="2 3" key="1">
    <citation type="journal article" date="2018" name="Front. Plant Sci.">
        <title>Red Clover (Trifolium pratense) and Zigzag Clover (T. medium) - A Picture of Genomic Similarities and Differences.</title>
        <authorList>
            <person name="Dluhosova J."/>
            <person name="Istvanek J."/>
            <person name="Nedelnik J."/>
            <person name="Repkova J."/>
        </authorList>
    </citation>
    <scope>NUCLEOTIDE SEQUENCE [LARGE SCALE GENOMIC DNA]</scope>
    <source>
        <strain evidence="3">cv. 10/8</strain>
        <tissue evidence="2">Leaf</tissue>
    </source>
</reference>
<dbReference type="Proteomes" id="UP000265520">
    <property type="component" value="Unassembled WGS sequence"/>
</dbReference>
<feature type="domain" description="Retrotransposon Copia-like N-terminal" evidence="1">
    <location>
        <begin position="10"/>
        <end position="56"/>
    </location>
</feature>
<keyword evidence="3" id="KW-1185">Reference proteome</keyword>
<evidence type="ECO:0000259" key="1">
    <source>
        <dbReference type="Pfam" id="PF14244"/>
    </source>
</evidence>
<protein>
    <recommendedName>
        <fullName evidence="1">Retrotransposon Copia-like N-terminal domain-containing protein</fullName>
    </recommendedName>
</protein>
<feature type="non-terminal residue" evidence="2">
    <location>
        <position position="68"/>
    </location>
</feature>
<evidence type="ECO:0000313" key="2">
    <source>
        <dbReference type="EMBL" id="MCI69952.1"/>
    </source>
</evidence>